<organism evidence="1 2">
    <name type="scientific">Molossus molossus</name>
    <name type="common">Pallas' mastiff bat</name>
    <name type="synonym">Vespertilio molossus</name>
    <dbReference type="NCBI Taxonomy" id="27622"/>
    <lineage>
        <taxon>Eukaryota</taxon>
        <taxon>Metazoa</taxon>
        <taxon>Chordata</taxon>
        <taxon>Craniata</taxon>
        <taxon>Vertebrata</taxon>
        <taxon>Euteleostomi</taxon>
        <taxon>Mammalia</taxon>
        <taxon>Eutheria</taxon>
        <taxon>Laurasiatheria</taxon>
        <taxon>Chiroptera</taxon>
        <taxon>Yangochiroptera</taxon>
        <taxon>Molossidae</taxon>
        <taxon>Molossus</taxon>
    </lineage>
</organism>
<name>A0A7J8BKQ9_MOLMO</name>
<proteinExistence type="predicted"/>
<evidence type="ECO:0000313" key="1">
    <source>
        <dbReference type="EMBL" id="KAF6399079.1"/>
    </source>
</evidence>
<sequence length="127" mass="14433">MLIGDQRKFLSMLLTLKCTLDPDTSDPTDNLTEQAVEFCRRVGSRASTVSEIVGGKDESVYQAIEEGIQRVNRNAAARPYHIQKWAILERDFSISGGELGPTMKLKRPTVLEKYKDIIESFYLEHKQ</sequence>
<evidence type="ECO:0000313" key="2">
    <source>
        <dbReference type="Proteomes" id="UP000550707"/>
    </source>
</evidence>
<dbReference type="Proteomes" id="UP000550707">
    <property type="component" value="Unassembled WGS sequence"/>
</dbReference>
<reference evidence="1 2" key="1">
    <citation type="journal article" date="2020" name="Nature">
        <title>Six reference-quality genomes reveal evolution of bat adaptations.</title>
        <authorList>
            <person name="Jebb D."/>
            <person name="Huang Z."/>
            <person name="Pippel M."/>
            <person name="Hughes G.M."/>
            <person name="Lavrichenko K."/>
            <person name="Devanna P."/>
            <person name="Winkler S."/>
            <person name="Jermiin L.S."/>
            <person name="Skirmuntt E.C."/>
            <person name="Katzourakis A."/>
            <person name="Burkitt-Gray L."/>
            <person name="Ray D.A."/>
            <person name="Sullivan K.A.M."/>
            <person name="Roscito J.G."/>
            <person name="Kirilenko B.M."/>
            <person name="Davalos L.M."/>
            <person name="Corthals A.P."/>
            <person name="Power M.L."/>
            <person name="Jones G."/>
            <person name="Ransome R.D."/>
            <person name="Dechmann D.K.N."/>
            <person name="Locatelli A.G."/>
            <person name="Puechmaille S.J."/>
            <person name="Fedrigo O."/>
            <person name="Jarvis E.D."/>
            <person name="Hiller M."/>
            <person name="Vernes S.C."/>
            <person name="Myers E.W."/>
            <person name="Teeling E.C."/>
        </authorList>
    </citation>
    <scope>NUCLEOTIDE SEQUENCE [LARGE SCALE GENOMIC DNA]</scope>
    <source>
        <strain evidence="1">MMolMol1</strain>
        <tissue evidence="1">Muscle</tissue>
    </source>
</reference>
<protein>
    <submittedName>
        <fullName evidence="1">Acyl-CoA synthetase bubblegum family member 1</fullName>
    </submittedName>
</protein>
<dbReference type="EMBL" id="JACASF010000024">
    <property type="protein sequence ID" value="KAF6399079.1"/>
    <property type="molecule type" value="Genomic_DNA"/>
</dbReference>
<accession>A0A7J8BKQ9</accession>
<gene>
    <name evidence="1" type="ORF">HJG59_000226</name>
</gene>
<keyword evidence="2" id="KW-1185">Reference proteome</keyword>
<dbReference type="AlphaFoldDB" id="A0A7J8BKQ9"/>
<comment type="caution">
    <text evidence="1">The sequence shown here is derived from an EMBL/GenBank/DDBJ whole genome shotgun (WGS) entry which is preliminary data.</text>
</comment>